<gene>
    <name evidence="8" type="ORF">I553_9750</name>
</gene>
<dbReference type="PANTHER" id="PTHR33841">
    <property type="entry name" value="DNA METHYLTRANSFERASE YEEA-RELATED"/>
    <property type="match status" value="1"/>
</dbReference>
<dbReference type="SUPFAM" id="SSF53335">
    <property type="entry name" value="S-adenosyl-L-methionine-dependent methyltransferases"/>
    <property type="match status" value="1"/>
</dbReference>
<evidence type="ECO:0000313" key="8">
    <source>
        <dbReference type="EMBL" id="EUA08694.1"/>
    </source>
</evidence>
<dbReference type="Pfam" id="PF07669">
    <property type="entry name" value="Eco57I"/>
    <property type="match status" value="1"/>
</dbReference>
<protein>
    <recommendedName>
        <fullName evidence="1">site-specific DNA-methyltransferase (adenine-specific)</fullName>
        <ecNumber evidence="1">2.1.1.72</ecNumber>
    </recommendedName>
</protein>
<dbReference type="InterPro" id="IPR029063">
    <property type="entry name" value="SAM-dependent_MTases_sf"/>
</dbReference>
<dbReference type="EMBL" id="JAOB01000090">
    <property type="protein sequence ID" value="EUA08694.1"/>
    <property type="molecule type" value="Genomic_DNA"/>
</dbReference>
<dbReference type="PANTHER" id="PTHR33841:SF1">
    <property type="entry name" value="DNA METHYLTRANSFERASE A"/>
    <property type="match status" value="1"/>
</dbReference>
<feature type="region of interest" description="Disordered" evidence="6">
    <location>
        <begin position="32"/>
        <end position="65"/>
    </location>
</feature>
<dbReference type="AlphaFoldDB" id="X7YNK3"/>
<dbReference type="GO" id="GO:0009007">
    <property type="term" value="F:site-specific DNA-methyltransferase (adenine-specific) activity"/>
    <property type="evidence" value="ECO:0007669"/>
    <property type="project" value="UniProtKB-EC"/>
</dbReference>
<organism evidence="8">
    <name type="scientific">Mycobacterium xenopi 4042</name>
    <dbReference type="NCBI Taxonomy" id="1299334"/>
    <lineage>
        <taxon>Bacteria</taxon>
        <taxon>Bacillati</taxon>
        <taxon>Actinomycetota</taxon>
        <taxon>Actinomycetes</taxon>
        <taxon>Mycobacteriales</taxon>
        <taxon>Mycobacteriaceae</taxon>
        <taxon>Mycobacterium</taxon>
    </lineage>
</organism>
<dbReference type="PATRIC" id="fig|1299334.3.peg.9243"/>
<proteinExistence type="predicted"/>
<keyword evidence="4" id="KW-0949">S-adenosyl-L-methionine</keyword>
<dbReference type="InterPro" id="IPR050953">
    <property type="entry name" value="N4_N6_ade-DNA_methylase"/>
</dbReference>
<dbReference type="PROSITE" id="PS00092">
    <property type="entry name" value="N6_MTASE"/>
    <property type="match status" value="1"/>
</dbReference>
<accession>X7YNK3</accession>
<reference evidence="8" key="1">
    <citation type="submission" date="2014-01" db="EMBL/GenBank/DDBJ databases">
        <authorList>
            <person name="Brown-Elliot B."/>
            <person name="Wallace R."/>
            <person name="Lenaerts A."/>
            <person name="Ordway D."/>
            <person name="DeGroote M.A."/>
            <person name="Parker T."/>
            <person name="Sizemore C."/>
            <person name="Tallon L.J."/>
            <person name="Sadzewicz L.K."/>
            <person name="Sengamalay N."/>
            <person name="Fraser C.M."/>
            <person name="Hine E."/>
            <person name="Shefchek K.A."/>
            <person name="Das S.P."/>
            <person name="Tettelin H."/>
        </authorList>
    </citation>
    <scope>NUCLEOTIDE SEQUENCE [LARGE SCALE GENOMIC DNA]</scope>
    <source>
        <strain evidence="8">4042</strain>
    </source>
</reference>
<dbReference type="GO" id="GO:0006304">
    <property type="term" value="P:DNA modification"/>
    <property type="evidence" value="ECO:0007669"/>
    <property type="project" value="InterPro"/>
</dbReference>
<dbReference type="Gene3D" id="3.40.50.150">
    <property type="entry name" value="Vaccinia Virus protein VP39"/>
    <property type="match status" value="1"/>
</dbReference>
<keyword evidence="3 8" id="KW-0808">Transferase</keyword>
<evidence type="ECO:0000256" key="1">
    <source>
        <dbReference type="ARBA" id="ARBA00011900"/>
    </source>
</evidence>
<evidence type="ECO:0000256" key="4">
    <source>
        <dbReference type="ARBA" id="ARBA00022691"/>
    </source>
</evidence>
<evidence type="ECO:0000256" key="3">
    <source>
        <dbReference type="ARBA" id="ARBA00022679"/>
    </source>
</evidence>
<feature type="compositionally biased region" description="Polar residues" evidence="6">
    <location>
        <begin position="47"/>
        <end position="58"/>
    </location>
</feature>
<evidence type="ECO:0000256" key="5">
    <source>
        <dbReference type="ARBA" id="ARBA00047942"/>
    </source>
</evidence>
<comment type="caution">
    <text evidence="8">The sequence shown here is derived from an EMBL/GenBank/DDBJ whole genome shotgun (WGS) entry which is preliminary data.</text>
</comment>
<keyword evidence="2 8" id="KW-0489">Methyltransferase</keyword>
<dbReference type="InterPro" id="IPR011639">
    <property type="entry name" value="MethylTrfase_TaqI-like_dom"/>
</dbReference>
<dbReference type="GO" id="GO:0032259">
    <property type="term" value="P:methylation"/>
    <property type="evidence" value="ECO:0007669"/>
    <property type="project" value="UniProtKB-KW"/>
</dbReference>
<evidence type="ECO:0000256" key="2">
    <source>
        <dbReference type="ARBA" id="ARBA00022603"/>
    </source>
</evidence>
<dbReference type="EC" id="2.1.1.72" evidence="1"/>
<evidence type="ECO:0000256" key="6">
    <source>
        <dbReference type="SAM" id="MobiDB-lite"/>
    </source>
</evidence>
<dbReference type="GO" id="GO:0003676">
    <property type="term" value="F:nucleic acid binding"/>
    <property type="evidence" value="ECO:0007669"/>
    <property type="project" value="InterPro"/>
</dbReference>
<sequence>MYGVDINPFAVAIARFRLLVAALHAAGIPASKRRSDTRRTWPPGQSVVGSQSAVTSGRSVGGPVIRADSTENADALKEILQREHDVVVGNPPYITVKDAALNTTYRQLYQTPHRKYALTVPFMELFFRLAYSSAVNDQRGGSARSRRTRS</sequence>
<name>X7YNK3_MYCXE</name>
<feature type="domain" description="Type II methyltransferase M.TaqI-like" evidence="7">
    <location>
        <begin position="2"/>
        <end position="130"/>
    </location>
</feature>
<comment type="catalytic activity">
    <reaction evidence="5">
        <text>a 2'-deoxyadenosine in DNA + S-adenosyl-L-methionine = an N(6)-methyl-2'-deoxyadenosine in DNA + S-adenosyl-L-homocysteine + H(+)</text>
        <dbReference type="Rhea" id="RHEA:15197"/>
        <dbReference type="Rhea" id="RHEA-COMP:12418"/>
        <dbReference type="Rhea" id="RHEA-COMP:12419"/>
        <dbReference type="ChEBI" id="CHEBI:15378"/>
        <dbReference type="ChEBI" id="CHEBI:57856"/>
        <dbReference type="ChEBI" id="CHEBI:59789"/>
        <dbReference type="ChEBI" id="CHEBI:90615"/>
        <dbReference type="ChEBI" id="CHEBI:90616"/>
        <dbReference type="EC" id="2.1.1.72"/>
    </reaction>
</comment>
<dbReference type="InterPro" id="IPR002052">
    <property type="entry name" value="DNA_methylase_N6_adenine_CS"/>
</dbReference>
<evidence type="ECO:0000259" key="7">
    <source>
        <dbReference type="Pfam" id="PF07669"/>
    </source>
</evidence>